<name>A0A0E9SEU1_ANGAN</name>
<dbReference type="AlphaFoldDB" id="A0A0E9SEU1"/>
<dbReference type="EMBL" id="GBXM01068830">
    <property type="protein sequence ID" value="JAH39747.1"/>
    <property type="molecule type" value="Transcribed_RNA"/>
</dbReference>
<protein>
    <submittedName>
        <fullName evidence="1">Uncharacterized protein</fullName>
    </submittedName>
</protein>
<evidence type="ECO:0000313" key="1">
    <source>
        <dbReference type="EMBL" id="JAH39747.1"/>
    </source>
</evidence>
<reference evidence="1" key="2">
    <citation type="journal article" date="2015" name="Fish Shellfish Immunol.">
        <title>Early steps in the European eel (Anguilla anguilla)-Vibrio vulnificus interaction in the gills: Role of the RtxA13 toxin.</title>
        <authorList>
            <person name="Callol A."/>
            <person name="Pajuelo D."/>
            <person name="Ebbesson L."/>
            <person name="Teles M."/>
            <person name="MacKenzie S."/>
            <person name="Amaro C."/>
        </authorList>
    </citation>
    <scope>NUCLEOTIDE SEQUENCE</scope>
</reference>
<accession>A0A0E9SEU1</accession>
<proteinExistence type="predicted"/>
<reference evidence="1" key="1">
    <citation type="submission" date="2014-11" db="EMBL/GenBank/DDBJ databases">
        <authorList>
            <person name="Amaro Gonzalez C."/>
        </authorList>
    </citation>
    <scope>NUCLEOTIDE SEQUENCE</scope>
</reference>
<organism evidence="1">
    <name type="scientific">Anguilla anguilla</name>
    <name type="common">European freshwater eel</name>
    <name type="synonym">Muraena anguilla</name>
    <dbReference type="NCBI Taxonomy" id="7936"/>
    <lineage>
        <taxon>Eukaryota</taxon>
        <taxon>Metazoa</taxon>
        <taxon>Chordata</taxon>
        <taxon>Craniata</taxon>
        <taxon>Vertebrata</taxon>
        <taxon>Euteleostomi</taxon>
        <taxon>Actinopterygii</taxon>
        <taxon>Neopterygii</taxon>
        <taxon>Teleostei</taxon>
        <taxon>Anguilliformes</taxon>
        <taxon>Anguillidae</taxon>
        <taxon>Anguilla</taxon>
    </lineage>
</organism>
<sequence>MSWTHIGYSLSTAPGSQIKNQYCHTRCTISDGGKLFCRLGSSCIFCANKLSLVFV</sequence>